<comment type="caution">
    <text evidence="1">The sequence shown here is derived from an EMBL/GenBank/DDBJ whole genome shotgun (WGS) entry which is preliminary data.</text>
</comment>
<reference evidence="1" key="1">
    <citation type="submission" date="2019-12" db="EMBL/GenBank/DDBJ databases">
        <title>Genome sequencing and annotation of Brassica cretica.</title>
        <authorList>
            <person name="Studholme D.J."/>
            <person name="Sarris P.F."/>
        </authorList>
    </citation>
    <scope>NUCLEOTIDE SEQUENCE</scope>
    <source>
        <strain evidence="1">PFS-102/07</strain>
        <tissue evidence="1">Leaf</tissue>
    </source>
</reference>
<name>A0A8S9HYR9_BRACR</name>
<evidence type="ECO:0000313" key="1">
    <source>
        <dbReference type="EMBL" id="KAF2563465.1"/>
    </source>
</evidence>
<accession>A0A8S9HYR9</accession>
<dbReference type="AlphaFoldDB" id="A0A8S9HYR9"/>
<organism evidence="1">
    <name type="scientific">Brassica cretica</name>
    <name type="common">Mustard</name>
    <dbReference type="NCBI Taxonomy" id="69181"/>
    <lineage>
        <taxon>Eukaryota</taxon>
        <taxon>Viridiplantae</taxon>
        <taxon>Streptophyta</taxon>
        <taxon>Embryophyta</taxon>
        <taxon>Tracheophyta</taxon>
        <taxon>Spermatophyta</taxon>
        <taxon>Magnoliopsida</taxon>
        <taxon>eudicotyledons</taxon>
        <taxon>Gunneridae</taxon>
        <taxon>Pentapetalae</taxon>
        <taxon>rosids</taxon>
        <taxon>malvids</taxon>
        <taxon>Brassicales</taxon>
        <taxon>Brassicaceae</taxon>
        <taxon>Brassiceae</taxon>
        <taxon>Brassica</taxon>
    </lineage>
</organism>
<proteinExistence type="predicted"/>
<gene>
    <name evidence="1" type="ORF">F2Q70_00016121</name>
</gene>
<sequence>MGDSQISLIPRFSDGVRKSRVRSRCFSTPFAKSITSIDRHLAMLIDTHIIGRNNNEERISGFFKEGAC</sequence>
<protein>
    <submittedName>
        <fullName evidence="1">Uncharacterized protein</fullName>
    </submittedName>
</protein>
<dbReference type="EMBL" id="QGKY02001250">
    <property type="protein sequence ID" value="KAF2563465.1"/>
    <property type="molecule type" value="Genomic_DNA"/>
</dbReference>